<protein>
    <recommendedName>
        <fullName evidence="3 7">6,7-dimethyl-8-ribityllumazine synthase</fullName>
        <shortName evidence="7">DMRL synthase</shortName>
        <ecNumber evidence="3 7">2.5.1.78</ecNumber>
    </recommendedName>
</protein>
<dbReference type="CDD" id="cd09209">
    <property type="entry name" value="Lumazine_synthase-I"/>
    <property type="match status" value="1"/>
</dbReference>
<dbReference type="Proteomes" id="UP000310708">
    <property type="component" value="Unassembled WGS sequence"/>
</dbReference>
<evidence type="ECO:0000256" key="6">
    <source>
        <dbReference type="ARBA" id="ARBA00048785"/>
    </source>
</evidence>
<dbReference type="InterPro" id="IPR036467">
    <property type="entry name" value="LS/RS_sf"/>
</dbReference>
<dbReference type="PANTHER" id="PTHR21058:SF0">
    <property type="entry name" value="6,7-DIMETHYL-8-RIBITYLLUMAZINE SYNTHASE"/>
    <property type="match status" value="1"/>
</dbReference>
<dbReference type="GO" id="GO:0009231">
    <property type="term" value="P:riboflavin biosynthetic process"/>
    <property type="evidence" value="ECO:0007669"/>
    <property type="project" value="UniProtKB-UniPathway"/>
</dbReference>
<dbReference type="HAMAP" id="MF_00178">
    <property type="entry name" value="Lumazine_synth"/>
    <property type="match status" value="1"/>
</dbReference>
<dbReference type="EC" id="2.5.1.78" evidence="3 7"/>
<evidence type="ECO:0000313" key="12">
    <source>
        <dbReference type="Proteomes" id="UP000305647"/>
    </source>
</evidence>
<evidence type="ECO:0000256" key="7">
    <source>
        <dbReference type="RuleBase" id="RU003795"/>
    </source>
</evidence>
<keyword evidence="5 7" id="KW-0808">Transferase</keyword>
<evidence type="ECO:0000313" key="8">
    <source>
        <dbReference type="EMBL" id="TIB82767.1"/>
    </source>
</evidence>
<dbReference type="Proteomes" id="UP000310685">
    <property type="component" value="Unassembled WGS sequence"/>
</dbReference>
<evidence type="ECO:0000256" key="1">
    <source>
        <dbReference type="ARBA" id="ARBA00004917"/>
    </source>
</evidence>
<keyword evidence="4 7" id="KW-0686">Riboflavin biosynthesis</keyword>
<dbReference type="GO" id="GO:0000906">
    <property type="term" value="F:6,7-dimethyl-8-ribityllumazine synthase activity"/>
    <property type="evidence" value="ECO:0007669"/>
    <property type="project" value="UniProtKB-EC"/>
</dbReference>
<name>A0A4T0SVB8_9BASI</name>
<evidence type="ECO:0000256" key="2">
    <source>
        <dbReference type="ARBA" id="ARBA00007424"/>
    </source>
</evidence>
<dbReference type="Gene3D" id="3.40.50.960">
    <property type="entry name" value="Lumazine/riboflavin synthase"/>
    <property type="match status" value="1"/>
</dbReference>
<dbReference type="EMBL" id="SPRC01000001">
    <property type="protein sequence ID" value="TIB82767.1"/>
    <property type="molecule type" value="Genomic_DNA"/>
</dbReference>
<dbReference type="InterPro" id="IPR034964">
    <property type="entry name" value="LS"/>
</dbReference>
<dbReference type="Proteomes" id="UP000305647">
    <property type="component" value="Unassembled WGS sequence"/>
</dbReference>
<comment type="similarity">
    <text evidence="2 7">Belongs to the DMRL synthase family.</text>
</comment>
<dbReference type="UniPathway" id="UPA00275">
    <property type="reaction ID" value="UER00404"/>
</dbReference>
<dbReference type="EMBL" id="SPRH01000026">
    <property type="protein sequence ID" value="TIB99964.1"/>
    <property type="molecule type" value="Genomic_DNA"/>
</dbReference>
<dbReference type="EMBL" id="SPRO01000001">
    <property type="protein sequence ID" value="TIC34538.1"/>
    <property type="molecule type" value="Genomic_DNA"/>
</dbReference>
<gene>
    <name evidence="11" type="ORF">E3Q01_02498</name>
    <name evidence="10" type="ORF">E3Q10_00049</name>
    <name evidence="9" type="ORF">E3Q17_02420</name>
    <name evidence="8" type="ORF">E3Q22_00049</name>
</gene>
<sequence length="200" mass="21404">MAPHSMPKAPSDLTGKDLKIGIVHTRWNKEVVNALVEGTNNRLLELGVKKENIIIQQIAGSWELPIATKKMIHAGRVQQGNTSSNLLKGLDPLNSPEAPSTPVSNNTGEFDAIISIGVLVKGSTQHFEYIAGAATDGLMRVSLDENLPVVFGVLTCNTEEQARSRAGLVEGGLENHGPSWAESAVELANLSTKWSKGEFA</sequence>
<evidence type="ECO:0000313" key="13">
    <source>
        <dbReference type="Proteomes" id="UP000307169"/>
    </source>
</evidence>
<evidence type="ECO:0000313" key="15">
    <source>
        <dbReference type="Proteomes" id="UP000310708"/>
    </source>
</evidence>
<evidence type="ECO:0000313" key="9">
    <source>
        <dbReference type="EMBL" id="TIB99964.1"/>
    </source>
</evidence>
<evidence type="ECO:0000256" key="5">
    <source>
        <dbReference type="ARBA" id="ARBA00022679"/>
    </source>
</evidence>
<evidence type="ECO:0000313" key="11">
    <source>
        <dbReference type="EMBL" id="TIC64862.1"/>
    </source>
</evidence>
<dbReference type="GO" id="GO:0009349">
    <property type="term" value="C:riboflavin synthase complex"/>
    <property type="evidence" value="ECO:0007669"/>
    <property type="project" value="UniProtKB-UniRule"/>
</dbReference>
<evidence type="ECO:0000313" key="10">
    <source>
        <dbReference type="EMBL" id="TIC34538.1"/>
    </source>
</evidence>
<comment type="function">
    <text evidence="7">Catalyzes the formation of 6,7-dimethyl-8-ribityllumazine by condensation of 5-amino-6-(D-ribitylamino)uracil with 3,4-dihydroxy-2-butanone 4-phosphate. This is the penultimate step in the biosynthesis of riboflavin.</text>
</comment>
<dbReference type="SUPFAM" id="SSF52121">
    <property type="entry name" value="Lumazine synthase"/>
    <property type="match status" value="1"/>
</dbReference>
<reference evidence="12 13" key="1">
    <citation type="submission" date="2019-03" db="EMBL/GenBank/DDBJ databases">
        <title>Sequencing 25 genomes of Wallemia mellicola.</title>
        <authorList>
            <person name="Gostincar C."/>
        </authorList>
    </citation>
    <scope>NUCLEOTIDE SEQUENCE [LARGE SCALE GENOMIC DNA]</scope>
    <source>
        <strain evidence="9 13">EXF-1262</strain>
        <strain evidence="8 14">EXF-6152</strain>
        <strain evidence="11 15">EXF-757</strain>
        <strain evidence="10 12">EXF-8738</strain>
    </source>
</reference>
<accession>A0A4T0SVB8</accession>
<evidence type="ECO:0000256" key="4">
    <source>
        <dbReference type="ARBA" id="ARBA00022619"/>
    </source>
</evidence>
<dbReference type="GO" id="GO:0005758">
    <property type="term" value="C:mitochondrial intermembrane space"/>
    <property type="evidence" value="ECO:0007669"/>
    <property type="project" value="TreeGrafter"/>
</dbReference>
<dbReference type="NCBIfam" id="TIGR00114">
    <property type="entry name" value="lumazine-synth"/>
    <property type="match status" value="1"/>
</dbReference>
<evidence type="ECO:0000313" key="14">
    <source>
        <dbReference type="Proteomes" id="UP000310685"/>
    </source>
</evidence>
<dbReference type="Proteomes" id="UP000307169">
    <property type="component" value="Unassembled WGS sequence"/>
</dbReference>
<comment type="catalytic activity">
    <reaction evidence="6 7">
        <text>(2S)-2-hydroxy-3-oxobutyl phosphate + 5-amino-6-(D-ribitylamino)uracil = 6,7-dimethyl-8-(1-D-ribityl)lumazine + phosphate + 2 H2O + H(+)</text>
        <dbReference type="Rhea" id="RHEA:26152"/>
        <dbReference type="ChEBI" id="CHEBI:15377"/>
        <dbReference type="ChEBI" id="CHEBI:15378"/>
        <dbReference type="ChEBI" id="CHEBI:15934"/>
        <dbReference type="ChEBI" id="CHEBI:43474"/>
        <dbReference type="ChEBI" id="CHEBI:58201"/>
        <dbReference type="ChEBI" id="CHEBI:58830"/>
        <dbReference type="EC" id="2.5.1.78"/>
    </reaction>
</comment>
<comment type="pathway">
    <text evidence="1 7">Cofactor biosynthesis; riboflavin biosynthesis; riboflavin from 2-hydroxy-3-oxobutyl phosphate and 5-amino-6-(D-ribitylamino)uracil: step 1/2.</text>
</comment>
<comment type="caution">
    <text evidence="8">The sequence shown here is derived from an EMBL/GenBank/DDBJ whole genome shotgun (WGS) entry which is preliminary data.</text>
</comment>
<organism evidence="8 14">
    <name type="scientific">Wallemia mellicola</name>
    <dbReference type="NCBI Taxonomy" id="1708541"/>
    <lineage>
        <taxon>Eukaryota</taxon>
        <taxon>Fungi</taxon>
        <taxon>Dikarya</taxon>
        <taxon>Basidiomycota</taxon>
        <taxon>Wallemiomycotina</taxon>
        <taxon>Wallemiomycetes</taxon>
        <taxon>Wallemiales</taxon>
        <taxon>Wallemiaceae</taxon>
        <taxon>Wallemia</taxon>
    </lineage>
</organism>
<dbReference type="InterPro" id="IPR002180">
    <property type="entry name" value="LS/RS"/>
</dbReference>
<evidence type="ECO:0000256" key="3">
    <source>
        <dbReference type="ARBA" id="ARBA00012664"/>
    </source>
</evidence>
<dbReference type="PANTHER" id="PTHR21058">
    <property type="entry name" value="6,7-DIMETHYL-8-RIBITYLLUMAZINE SYNTHASE DMRL SYNTHASE LUMAZINE SYNTHASE"/>
    <property type="match status" value="1"/>
</dbReference>
<dbReference type="EMBL" id="SPRX01000029">
    <property type="protein sequence ID" value="TIC64862.1"/>
    <property type="molecule type" value="Genomic_DNA"/>
</dbReference>
<dbReference type="OMA" id="CQGVTQG"/>
<proteinExistence type="inferred from homology"/>
<dbReference type="AlphaFoldDB" id="A0A4T0SVB8"/>
<dbReference type="Pfam" id="PF00885">
    <property type="entry name" value="DMRL_synthase"/>
    <property type="match status" value="2"/>
</dbReference>